<comment type="caution">
    <text evidence="2">The sequence shown here is derived from an EMBL/GenBank/DDBJ whole genome shotgun (WGS) entry which is preliminary data.</text>
</comment>
<protein>
    <recommendedName>
        <fullName evidence="1">DUF2169 domain-containing protein</fullName>
    </recommendedName>
</protein>
<organism evidence="2">
    <name type="scientific">Xenorhabdus bovienii str. Intermedium</name>
    <dbReference type="NCBI Taxonomy" id="1379677"/>
    <lineage>
        <taxon>Bacteria</taxon>
        <taxon>Pseudomonadati</taxon>
        <taxon>Pseudomonadota</taxon>
        <taxon>Gammaproteobacteria</taxon>
        <taxon>Enterobacterales</taxon>
        <taxon>Morganellaceae</taxon>
        <taxon>Xenorhabdus</taxon>
    </lineage>
</organism>
<dbReference type="Proteomes" id="UP000028480">
    <property type="component" value="Unassembled WGS sequence"/>
</dbReference>
<name>A0A077QML7_XENBV</name>
<dbReference type="Pfam" id="PF09937">
    <property type="entry name" value="DUF2169"/>
    <property type="match status" value="1"/>
</dbReference>
<dbReference type="HOGENOM" id="CLU_045796_1_0_6"/>
<evidence type="ECO:0000259" key="1">
    <source>
        <dbReference type="Pfam" id="PF09937"/>
    </source>
</evidence>
<reference evidence="2" key="1">
    <citation type="submission" date="2013-07" db="EMBL/GenBank/DDBJ databases">
        <title>Sub-species coevolution in mutualistic symbiosis.</title>
        <authorList>
            <person name="Murfin K."/>
            <person name="Klassen J."/>
            <person name="Lee M."/>
            <person name="Forst S."/>
            <person name="Stock P."/>
            <person name="Goodrich-Blair H."/>
        </authorList>
    </citation>
    <scope>NUCLEOTIDE SEQUENCE [LARGE SCALE GENOMIC DNA]</scope>
    <source>
        <strain evidence="2">Intermedium</strain>
    </source>
</reference>
<evidence type="ECO:0000313" key="2">
    <source>
        <dbReference type="EMBL" id="CDH34799.1"/>
    </source>
</evidence>
<dbReference type="InterPro" id="IPR018683">
    <property type="entry name" value="DUF2169"/>
</dbReference>
<dbReference type="AlphaFoldDB" id="A0A077QML7"/>
<feature type="domain" description="DUF2169" evidence="1">
    <location>
        <begin position="22"/>
        <end position="368"/>
    </location>
</feature>
<accession>A0A077QML7</accession>
<dbReference type="RefSeq" id="WP_038181513.1">
    <property type="nucleotide sequence ID" value="NZ_CAWLWA010000043.1"/>
</dbReference>
<dbReference type="EMBL" id="CBTB010000264">
    <property type="protein sequence ID" value="CDH34799.1"/>
    <property type="molecule type" value="Genomic_DNA"/>
</dbReference>
<gene>
    <name evidence="2" type="ORF">XBI1_560002</name>
</gene>
<proteinExistence type="predicted"/>
<sequence>MEFRNLTPFAVMNYSMLDVEDVEHHVAVMKIGYQLLPDSSGHCIAELLPAPPLCLQDEYRGLMNASQVLQESDLAPFKPRCDVIVNGTAYAPDNRPCTAFPVRLQIKSKQGQPLLDKTLTVTGEREFIRAATGEWQLTDPKPFTALPLDYRYAFGGKCKIQTDDKASELLKESDRLTLAQRQQHPDGENAPVAHAVCESNPLGTGFITPWYANAKQLTRCPAPRITPPDAPFTVEHFTAQLAGTLPADTPACQPQGLGFIGRPWTPRRQFAGTYDDDWLAHRHPYLPKDFDFRYWNGAPTDQQIDWPDTHLSLSLQGMTPSGNLHITLPGHRPFILLRMEDGALFPVPMRLDTLLLDSEAMTVHITCRLNVKTSLPVRVAEARFEIDTDAPLLKLAPPKPEKETAHGG</sequence>